<dbReference type="AlphaFoldDB" id="A0A852VFH2"/>
<accession>A0A852VFH2</accession>
<dbReference type="InterPro" id="IPR023214">
    <property type="entry name" value="HAD_sf"/>
</dbReference>
<sequence length="598" mass="67473">MQPTALCNFALESIIFQRKKLRRQLLACTDLKEIRIAILSGTTTNELADLLEILLLQNGFRPIFYQGEYGRFYEDAVLEPETIVAFKPDLVYVHTCALNIRKLPPVSCSEKYFSELVESEIVRYQAVWDSLTNIVGCQIVQNNFELPGNAILGNLDAASAGGTTRFINEMNHRFVLEARANPTLALQDLCSISARIGLDRWSDPERWYRYKIANTIEGSFAIATSLAALIRATYGRTRKVLVLDLDNTLWGGIIGDDGPDKIVLGRETPIAEAYTAFQEYCLSLRERGILLAVCSKNNEEVAKQGFVHPDSVLKLEHFSAFKANWEPKHENIFSIAEELQLGVDSFVFVDDNPAERAIVEAQIPGIAVPNVGNDVTRYATIIESHRYFEQLSLGKEDLTRAKLYQENMQRSTLMSKFADYGEYLDSLEMCAEIDVFNSTYMERIAQLTNKSNQFNLTTRRYTLAEVEATISSGKHIGIYGKLIDRFGDNGLISVVLGTIRGRELHLDLWLMSCRVLKREMEIGMLDGLVERARNRGVEIIFGYYLPTAKNGMVKDHYQKLGFSMVSSDQTTGASVWSLSITNYSVRSRHIRILEPING</sequence>
<organism evidence="1 2">
    <name type="scientific">Tunturiibacter lichenicola</name>
    <dbReference type="NCBI Taxonomy" id="2051959"/>
    <lineage>
        <taxon>Bacteria</taxon>
        <taxon>Pseudomonadati</taxon>
        <taxon>Acidobacteriota</taxon>
        <taxon>Terriglobia</taxon>
        <taxon>Terriglobales</taxon>
        <taxon>Acidobacteriaceae</taxon>
        <taxon>Tunturiibacter</taxon>
    </lineage>
</organism>
<dbReference type="InterPro" id="IPR036514">
    <property type="entry name" value="SGNH_hydro_sf"/>
</dbReference>
<proteinExistence type="predicted"/>
<gene>
    <name evidence="1" type="ORF">HDF08_000399</name>
</gene>
<dbReference type="GO" id="GO:0016788">
    <property type="term" value="F:hydrolase activity, acting on ester bonds"/>
    <property type="evidence" value="ECO:0007669"/>
    <property type="project" value="UniProtKB-ARBA"/>
</dbReference>
<dbReference type="NCBIfam" id="TIGR01686">
    <property type="entry name" value="FkbH"/>
    <property type="match status" value="1"/>
</dbReference>
<protein>
    <submittedName>
        <fullName evidence="1">FkbH-like protein</fullName>
    </submittedName>
</protein>
<dbReference type="SUPFAM" id="SSF56784">
    <property type="entry name" value="HAD-like"/>
    <property type="match status" value="1"/>
</dbReference>
<dbReference type="Proteomes" id="UP000564385">
    <property type="component" value="Unassembled WGS sequence"/>
</dbReference>
<dbReference type="EMBL" id="JACCCU010000001">
    <property type="protein sequence ID" value="NYF88332.1"/>
    <property type="molecule type" value="Genomic_DNA"/>
</dbReference>
<evidence type="ECO:0000313" key="2">
    <source>
        <dbReference type="Proteomes" id="UP000564385"/>
    </source>
</evidence>
<dbReference type="InterPro" id="IPR036412">
    <property type="entry name" value="HAD-like_sf"/>
</dbReference>
<dbReference type="NCBIfam" id="TIGR01681">
    <property type="entry name" value="HAD-SF-IIIC"/>
    <property type="match status" value="1"/>
</dbReference>
<name>A0A852VFH2_9BACT</name>
<dbReference type="Gene3D" id="3.40.50.1000">
    <property type="entry name" value="HAD superfamily/HAD-like"/>
    <property type="match status" value="1"/>
</dbReference>
<dbReference type="Gene3D" id="3.40.50.1110">
    <property type="entry name" value="SGNH hydrolase"/>
    <property type="match status" value="1"/>
</dbReference>
<dbReference type="InterPro" id="IPR010033">
    <property type="entry name" value="HAD_SF_ppase_IIIC"/>
</dbReference>
<evidence type="ECO:0000313" key="1">
    <source>
        <dbReference type="EMBL" id="NYF88332.1"/>
    </source>
</evidence>
<reference evidence="1 2" key="1">
    <citation type="submission" date="2020-07" db="EMBL/GenBank/DDBJ databases">
        <title>Genomic Encyclopedia of Type Strains, Phase IV (KMG-V): Genome sequencing to study the core and pangenomes of soil and plant-associated prokaryotes.</title>
        <authorList>
            <person name="Whitman W."/>
        </authorList>
    </citation>
    <scope>NUCLEOTIDE SEQUENCE [LARGE SCALE GENOMIC DNA]</scope>
    <source>
        <strain evidence="1 2">M8UP22</strain>
    </source>
</reference>
<dbReference type="InterPro" id="IPR010037">
    <property type="entry name" value="FkbH_domain"/>
</dbReference>
<comment type="caution">
    <text evidence="1">The sequence shown here is derived from an EMBL/GenBank/DDBJ whole genome shotgun (WGS) entry which is preliminary data.</text>
</comment>